<proteinExistence type="predicted"/>
<gene>
    <name evidence="5" type="ORF">CHO01_04990</name>
    <name evidence="6" type="ORF">HNR08_001924</name>
</gene>
<dbReference type="GO" id="GO:0005524">
    <property type="term" value="F:ATP binding"/>
    <property type="evidence" value="ECO:0007669"/>
    <property type="project" value="UniProtKB-KW"/>
</dbReference>
<reference evidence="5 7" key="1">
    <citation type="submission" date="2019-07" db="EMBL/GenBank/DDBJ databases">
        <title>Whole genome shotgun sequence of Cellulomonas hominis NBRC 16055.</title>
        <authorList>
            <person name="Hosoyama A."/>
            <person name="Uohara A."/>
            <person name="Ohji S."/>
            <person name="Ichikawa N."/>
        </authorList>
    </citation>
    <scope>NUCLEOTIDE SEQUENCE [LARGE SCALE GENOMIC DNA]</scope>
    <source>
        <strain evidence="5 7">NBRC 16055</strain>
    </source>
</reference>
<feature type="region of interest" description="Disordered" evidence="3">
    <location>
        <begin position="1"/>
        <end position="21"/>
    </location>
</feature>
<keyword evidence="7" id="KW-1185">Reference proteome</keyword>
<dbReference type="InterPro" id="IPR036597">
    <property type="entry name" value="Fido-like_dom_sf"/>
</dbReference>
<feature type="active site" evidence="1">
    <location>
        <position position="229"/>
    </location>
</feature>
<dbReference type="EMBL" id="BJVQ01000004">
    <property type="protein sequence ID" value="GEL45383.1"/>
    <property type="molecule type" value="Genomic_DNA"/>
</dbReference>
<feature type="binding site" evidence="2">
    <location>
        <begin position="233"/>
        <end position="240"/>
    </location>
    <ligand>
        <name>ATP</name>
        <dbReference type="ChEBI" id="CHEBI:30616"/>
    </ligand>
</feature>
<dbReference type="Gene3D" id="1.10.3290.10">
    <property type="entry name" value="Fido-like domain"/>
    <property type="match status" value="1"/>
</dbReference>
<reference evidence="6 8" key="2">
    <citation type="submission" date="2020-08" db="EMBL/GenBank/DDBJ databases">
        <title>Sequencing the genomes of 1000 actinobacteria strains.</title>
        <authorList>
            <person name="Klenk H.-P."/>
        </authorList>
    </citation>
    <scope>NUCLEOTIDE SEQUENCE [LARGE SCALE GENOMIC DNA]</scope>
    <source>
        <strain evidence="6 8">DSM 9581</strain>
    </source>
</reference>
<sequence length="403" mass="43612">MAADGPHDRPWPPTGSEERDWNPGERVLAHLSVFDRHRIQRPYAAATLEPVADATVSLPRQTLALMEEGTHAIVRFDEHMAHLPVPMPAVLLRTESATSSQIEHLTASARNLALASIGVSDKRNAVLVAANVRAMQAALDIDGPIDEHLVLAVHEALLVDSEPDMVGRFRDQQVWIGGGSFSPHGAAFVAPHHDRVPAAMADLVAFSRRGDLPALAHAAIFHAQFETIHPFEDGNGRTGRVLLQSVLRERGLTQHTTVPVSAGLLTDTDGYFRALTAYREGDVAPIVEQVARAAMSATVNGRILAGEISAVREDWTSRIRARQGAAAWLLADRLFTQPVVNADWARDAVGLSDRTARNAIDTLVSAGVLAEFSAARRNRVWQAKDVLAAMDAFADRAGRRSTG</sequence>
<dbReference type="Proteomes" id="UP000321723">
    <property type="component" value="Unassembled WGS sequence"/>
</dbReference>
<dbReference type="PANTHER" id="PTHR13504:SF38">
    <property type="entry name" value="FIDO DOMAIN-CONTAINING PROTEIN"/>
    <property type="match status" value="1"/>
</dbReference>
<dbReference type="OrthoDB" id="9813719at2"/>
<keyword evidence="2" id="KW-0067">ATP-binding</keyword>
<evidence type="ECO:0000313" key="5">
    <source>
        <dbReference type="EMBL" id="GEL45383.1"/>
    </source>
</evidence>
<evidence type="ECO:0000256" key="2">
    <source>
        <dbReference type="PIRSR" id="PIRSR640198-2"/>
    </source>
</evidence>
<accession>A0A511F830</accession>
<organism evidence="5 7">
    <name type="scientific">Cellulomonas hominis</name>
    <dbReference type="NCBI Taxonomy" id="156981"/>
    <lineage>
        <taxon>Bacteria</taxon>
        <taxon>Bacillati</taxon>
        <taxon>Actinomycetota</taxon>
        <taxon>Actinomycetes</taxon>
        <taxon>Micrococcales</taxon>
        <taxon>Cellulomonadaceae</taxon>
        <taxon>Cellulomonas</taxon>
    </lineage>
</organism>
<dbReference type="InterPro" id="IPR040198">
    <property type="entry name" value="Fido_containing"/>
</dbReference>
<protein>
    <submittedName>
        <fullName evidence="5">Fic family protein</fullName>
    </submittedName>
</protein>
<dbReference type="SUPFAM" id="SSF140931">
    <property type="entry name" value="Fic-like"/>
    <property type="match status" value="1"/>
</dbReference>
<evidence type="ECO:0000313" key="8">
    <source>
        <dbReference type="Proteomes" id="UP000564629"/>
    </source>
</evidence>
<dbReference type="AlphaFoldDB" id="A0A511F830"/>
<evidence type="ECO:0000313" key="6">
    <source>
        <dbReference type="EMBL" id="MBB5473188.1"/>
    </source>
</evidence>
<dbReference type="Pfam" id="PF02661">
    <property type="entry name" value="Fic"/>
    <property type="match status" value="1"/>
</dbReference>
<name>A0A511F830_9CELL</name>
<evidence type="ECO:0000256" key="3">
    <source>
        <dbReference type="SAM" id="MobiDB-lite"/>
    </source>
</evidence>
<keyword evidence="2" id="KW-0547">Nucleotide-binding</keyword>
<evidence type="ECO:0000259" key="4">
    <source>
        <dbReference type="PROSITE" id="PS51459"/>
    </source>
</evidence>
<feature type="domain" description="Fido" evidence="4">
    <location>
        <begin position="145"/>
        <end position="292"/>
    </location>
</feature>
<evidence type="ECO:0000256" key="1">
    <source>
        <dbReference type="PIRSR" id="PIRSR640198-1"/>
    </source>
</evidence>
<evidence type="ECO:0000313" key="7">
    <source>
        <dbReference type="Proteomes" id="UP000321723"/>
    </source>
</evidence>
<dbReference type="RefSeq" id="WP_146833068.1">
    <property type="nucleotide sequence ID" value="NZ_BJVQ01000004.1"/>
</dbReference>
<dbReference type="InterPro" id="IPR003812">
    <property type="entry name" value="Fido"/>
</dbReference>
<dbReference type="PROSITE" id="PS51459">
    <property type="entry name" value="FIDO"/>
    <property type="match status" value="1"/>
</dbReference>
<comment type="caution">
    <text evidence="5">The sequence shown here is derived from an EMBL/GenBank/DDBJ whole genome shotgun (WGS) entry which is preliminary data.</text>
</comment>
<dbReference type="Proteomes" id="UP000564629">
    <property type="component" value="Unassembled WGS sequence"/>
</dbReference>
<dbReference type="PANTHER" id="PTHR13504">
    <property type="entry name" value="FIDO DOMAIN-CONTAINING PROTEIN DDB_G0283145"/>
    <property type="match status" value="1"/>
</dbReference>
<dbReference type="EMBL" id="JACHDN010000001">
    <property type="protein sequence ID" value="MBB5473188.1"/>
    <property type="molecule type" value="Genomic_DNA"/>
</dbReference>